<keyword evidence="3" id="KW-1003">Cell membrane</keyword>
<feature type="transmembrane region" description="Helical" evidence="7">
    <location>
        <begin position="289"/>
        <end position="309"/>
    </location>
</feature>
<feature type="transmembrane region" description="Helical" evidence="7">
    <location>
        <begin position="224"/>
        <end position="244"/>
    </location>
</feature>
<evidence type="ECO:0008006" key="11">
    <source>
        <dbReference type="Google" id="ProtNLM"/>
    </source>
</evidence>
<accession>I0HLW1</accession>
<evidence type="ECO:0000256" key="3">
    <source>
        <dbReference type="ARBA" id="ARBA00022475"/>
    </source>
</evidence>
<dbReference type="InterPro" id="IPR004630">
    <property type="entry name" value="UPF0324_YeiH-like"/>
</dbReference>
<keyword evidence="6 7" id="KW-0472">Membrane</keyword>
<protein>
    <recommendedName>
        <fullName evidence="11">Integral membrane protein (TIGR00698 family)</fullName>
    </recommendedName>
</protein>
<evidence type="ECO:0000313" key="9">
    <source>
        <dbReference type="EMBL" id="BAL93998.1"/>
    </source>
</evidence>
<feature type="transmembrane region" description="Helical" evidence="7">
    <location>
        <begin position="104"/>
        <end position="122"/>
    </location>
</feature>
<dbReference type="HOGENOM" id="CLU_033541_0_0_4"/>
<evidence type="ECO:0000256" key="8">
    <source>
        <dbReference type="SAM" id="SignalP"/>
    </source>
</evidence>
<organism evidence="9 10">
    <name type="scientific">Rubrivivax gelatinosus (strain NBRC 100245 / IL144)</name>
    <dbReference type="NCBI Taxonomy" id="983917"/>
    <lineage>
        <taxon>Bacteria</taxon>
        <taxon>Pseudomonadati</taxon>
        <taxon>Pseudomonadota</taxon>
        <taxon>Betaproteobacteria</taxon>
        <taxon>Burkholderiales</taxon>
        <taxon>Sphaerotilaceae</taxon>
        <taxon>Rubrivivax</taxon>
    </lineage>
</organism>
<dbReference type="AlphaFoldDB" id="I0HLW1"/>
<comment type="subcellular location">
    <subcellularLocation>
        <location evidence="1">Cell membrane</location>
        <topology evidence="1">Multi-pass membrane protein</topology>
    </subcellularLocation>
</comment>
<dbReference type="PANTHER" id="PTHR30106">
    <property type="entry name" value="INNER MEMBRANE PROTEIN YEIH-RELATED"/>
    <property type="match status" value="1"/>
</dbReference>
<feature type="signal peptide" evidence="8">
    <location>
        <begin position="1"/>
        <end position="23"/>
    </location>
</feature>
<dbReference type="NCBIfam" id="TIGR00698">
    <property type="entry name" value="YeiH family putative sulfate export transporter"/>
    <property type="match status" value="1"/>
</dbReference>
<sequence length="346" mass="34761">MRAVSPSLLLASMRRLLPGLALAGAIAAAATAAAGLPGFAAHGLGALTLAIMLGIAVGHAPAARRAAAGPGIEFAKQRLLRLGIVLYGLRLGLADLGALGATGLVIDLLMVGTTFALAYALGRRVFGLDHRTTVLIGAGSSICGAAAVMACAPVVRGRADEVAVAVSTVVVFGTLAMFAYPLAYPLLGLEASRFGLYVGSTLHEVAQVVAAARPLGESAADAAVVAKLARVMLLAPFLLLLSAWDARGDADDAGGARRITVPWFALGFVAVVLLHPWLALPPALVDTLLAIDGALLAMAMAALGLTTHVSALRRAGARPLALAALLLVWLAVGGLAINVGVPALAG</sequence>
<evidence type="ECO:0000256" key="1">
    <source>
        <dbReference type="ARBA" id="ARBA00004651"/>
    </source>
</evidence>
<dbReference type="KEGG" id="rge:RGE_06530"/>
<feature type="transmembrane region" description="Helical" evidence="7">
    <location>
        <begin position="256"/>
        <end position="277"/>
    </location>
</feature>
<dbReference type="STRING" id="983917.RGE_06530"/>
<evidence type="ECO:0000256" key="2">
    <source>
        <dbReference type="ARBA" id="ARBA00007977"/>
    </source>
</evidence>
<comment type="similarity">
    <text evidence="2">Belongs to the UPF0324 family.</text>
</comment>
<feature type="transmembrane region" description="Helical" evidence="7">
    <location>
        <begin position="162"/>
        <end position="182"/>
    </location>
</feature>
<keyword evidence="10" id="KW-1185">Reference proteome</keyword>
<feature type="transmembrane region" description="Helical" evidence="7">
    <location>
        <begin position="39"/>
        <end position="58"/>
    </location>
</feature>
<gene>
    <name evidence="9" type="ordered locus">RGE_06530</name>
</gene>
<dbReference type="Proteomes" id="UP000007883">
    <property type="component" value="Chromosome"/>
</dbReference>
<feature type="transmembrane region" description="Helical" evidence="7">
    <location>
        <begin position="134"/>
        <end position="156"/>
    </location>
</feature>
<evidence type="ECO:0000256" key="7">
    <source>
        <dbReference type="SAM" id="Phobius"/>
    </source>
</evidence>
<name>I0HLW1_RUBGI</name>
<reference evidence="9 10" key="1">
    <citation type="journal article" date="2012" name="J. Bacteriol.">
        <title>Complete genome sequence of phototrophic betaproteobacterium Rubrivivax gelatinosus IL144.</title>
        <authorList>
            <person name="Nagashima S."/>
            <person name="Kamimura A."/>
            <person name="Shimizu T."/>
            <person name="Nakamura-isaki S."/>
            <person name="Aono E."/>
            <person name="Sakamoto K."/>
            <person name="Ichikawa N."/>
            <person name="Nakazawa H."/>
            <person name="Sekine M."/>
            <person name="Yamazaki S."/>
            <person name="Fujita N."/>
            <person name="Shimada K."/>
            <person name="Hanada S."/>
            <person name="Nagashima K.V.P."/>
        </authorList>
    </citation>
    <scope>NUCLEOTIDE SEQUENCE [LARGE SCALE GENOMIC DNA]</scope>
    <source>
        <strain evidence="10">NBRC 100245 / IL144</strain>
    </source>
</reference>
<dbReference type="InterPro" id="IPR018383">
    <property type="entry name" value="UPF0324_pro"/>
</dbReference>
<dbReference type="Pfam" id="PF03601">
    <property type="entry name" value="Cons_hypoth698"/>
    <property type="match status" value="1"/>
</dbReference>
<dbReference type="EMBL" id="AP012320">
    <property type="protein sequence ID" value="BAL93998.1"/>
    <property type="molecule type" value="Genomic_DNA"/>
</dbReference>
<dbReference type="GO" id="GO:0005886">
    <property type="term" value="C:plasma membrane"/>
    <property type="evidence" value="ECO:0007669"/>
    <property type="project" value="UniProtKB-SubCell"/>
</dbReference>
<feature type="chain" id="PRO_5003629024" description="Integral membrane protein (TIGR00698 family)" evidence="8">
    <location>
        <begin position="24"/>
        <end position="346"/>
    </location>
</feature>
<dbReference type="eggNOG" id="COG2855">
    <property type="taxonomic scope" value="Bacteria"/>
</dbReference>
<feature type="transmembrane region" description="Helical" evidence="7">
    <location>
        <begin position="321"/>
        <end position="345"/>
    </location>
</feature>
<proteinExistence type="inferred from homology"/>
<keyword evidence="5 7" id="KW-1133">Transmembrane helix</keyword>
<evidence type="ECO:0000256" key="4">
    <source>
        <dbReference type="ARBA" id="ARBA00022692"/>
    </source>
</evidence>
<keyword evidence="8" id="KW-0732">Signal</keyword>
<evidence type="ECO:0000256" key="5">
    <source>
        <dbReference type="ARBA" id="ARBA00022989"/>
    </source>
</evidence>
<evidence type="ECO:0000313" key="10">
    <source>
        <dbReference type="Proteomes" id="UP000007883"/>
    </source>
</evidence>
<evidence type="ECO:0000256" key="6">
    <source>
        <dbReference type="ARBA" id="ARBA00023136"/>
    </source>
</evidence>
<dbReference type="PATRIC" id="fig|983917.3.peg.640"/>
<dbReference type="PANTHER" id="PTHR30106:SF2">
    <property type="entry name" value="UPF0324 INNER MEMBRANE PROTEIN YEIH"/>
    <property type="match status" value="1"/>
</dbReference>
<dbReference type="RefSeq" id="WP_014426874.1">
    <property type="nucleotide sequence ID" value="NC_017075.1"/>
</dbReference>
<keyword evidence="4 7" id="KW-0812">Transmembrane</keyword>